<evidence type="ECO:0000313" key="7">
    <source>
        <dbReference type="EMBL" id="RKO94033.1"/>
    </source>
</evidence>
<keyword evidence="2 4" id="KW-0863">Zinc-finger</keyword>
<dbReference type="PANTHER" id="PTHR47672">
    <property type="entry name" value="E3 UBIQUITIN-PROTEIN LIGASE SNT2"/>
    <property type="match status" value="1"/>
</dbReference>
<dbReference type="InterPro" id="IPR019786">
    <property type="entry name" value="Zinc_finger_PHD-type_CS"/>
</dbReference>
<dbReference type="Gene3D" id="3.30.40.10">
    <property type="entry name" value="Zinc/RING finger domain, C3HC4 (zinc finger)"/>
    <property type="match status" value="1"/>
</dbReference>
<evidence type="ECO:0000259" key="5">
    <source>
        <dbReference type="PROSITE" id="PS50016"/>
    </source>
</evidence>
<dbReference type="PROSITE" id="PS51038">
    <property type="entry name" value="BAH"/>
    <property type="match status" value="1"/>
</dbReference>
<dbReference type="Pfam" id="PF01426">
    <property type="entry name" value="BAH"/>
    <property type="match status" value="1"/>
</dbReference>
<evidence type="ECO:0000256" key="4">
    <source>
        <dbReference type="PROSITE-ProRule" id="PRU00146"/>
    </source>
</evidence>
<dbReference type="Proteomes" id="UP000269721">
    <property type="component" value="Unassembled WGS sequence"/>
</dbReference>
<dbReference type="AlphaFoldDB" id="A0A4P9WPH9"/>
<accession>A0A4P9WPH9</accession>
<dbReference type="GO" id="GO:0004842">
    <property type="term" value="F:ubiquitin-protein transferase activity"/>
    <property type="evidence" value="ECO:0007669"/>
    <property type="project" value="TreeGrafter"/>
</dbReference>
<keyword evidence="3" id="KW-0862">Zinc</keyword>
<dbReference type="GO" id="GO:0048189">
    <property type="term" value="C:Lid2 complex"/>
    <property type="evidence" value="ECO:0007669"/>
    <property type="project" value="TreeGrafter"/>
</dbReference>
<sequence>HYIGRIMEFLAGKPPANRTEIRIGWFYRPKDVLHSAKKKHADPRLLVASMNSDVNPITSIRGKCHIEHMDEIQNIAHYRTIEDSFYYKQLYDRYTHRVYDVVPLDMVKNLPLSISPSLTPSCRYILVEDGRASDFTDMRICRICDRWCTPDQRVVRCVACEGAYHLTCVGLVKKPSKGYAWQCHTC</sequence>
<dbReference type="InterPro" id="IPR011011">
    <property type="entry name" value="Znf_FYVE_PHD"/>
</dbReference>
<dbReference type="GO" id="GO:0003682">
    <property type="term" value="F:chromatin binding"/>
    <property type="evidence" value="ECO:0007669"/>
    <property type="project" value="InterPro"/>
</dbReference>
<feature type="non-terminal residue" evidence="7">
    <location>
        <position position="1"/>
    </location>
</feature>
<dbReference type="InterPro" id="IPR029617">
    <property type="entry name" value="Snt2"/>
</dbReference>
<name>A0A4P9WPH9_9FUNG</name>
<feature type="non-terminal residue" evidence="7">
    <location>
        <position position="186"/>
    </location>
</feature>
<evidence type="ECO:0000256" key="1">
    <source>
        <dbReference type="ARBA" id="ARBA00022723"/>
    </source>
</evidence>
<dbReference type="GO" id="GO:0008270">
    <property type="term" value="F:zinc ion binding"/>
    <property type="evidence" value="ECO:0007669"/>
    <property type="project" value="UniProtKB-KW"/>
</dbReference>
<feature type="domain" description="PHD-type" evidence="5">
    <location>
        <begin position="138"/>
        <end position="186"/>
    </location>
</feature>
<dbReference type="InterPro" id="IPR019787">
    <property type="entry name" value="Znf_PHD-finger"/>
</dbReference>
<dbReference type="Pfam" id="PF00628">
    <property type="entry name" value="PHD"/>
    <property type="match status" value="1"/>
</dbReference>
<evidence type="ECO:0008006" key="9">
    <source>
        <dbReference type="Google" id="ProtNLM"/>
    </source>
</evidence>
<dbReference type="InterPro" id="IPR013083">
    <property type="entry name" value="Znf_RING/FYVE/PHD"/>
</dbReference>
<evidence type="ECO:0000313" key="8">
    <source>
        <dbReference type="Proteomes" id="UP000269721"/>
    </source>
</evidence>
<dbReference type="InterPro" id="IPR043151">
    <property type="entry name" value="BAH_sf"/>
</dbReference>
<keyword evidence="8" id="KW-1185">Reference proteome</keyword>
<dbReference type="OrthoDB" id="336088at2759"/>
<dbReference type="PROSITE" id="PS01359">
    <property type="entry name" value="ZF_PHD_1"/>
    <property type="match status" value="1"/>
</dbReference>
<evidence type="ECO:0000256" key="2">
    <source>
        <dbReference type="ARBA" id="ARBA00022771"/>
    </source>
</evidence>
<organism evidence="7 8">
    <name type="scientific">Blyttiomyces helicus</name>
    <dbReference type="NCBI Taxonomy" id="388810"/>
    <lineage>
        <taxon>Eukaryota</taxon>
        <taxon>Fungi</taxon>
        <taxon>Fungi incertae sedis</taxon>
        <taxon>Chytridiomycota</taxon>
        <taxon>Chytridiomycota incertae sedis</taxon>
        <taxon>Chytridiomycetes</taxon>
        <taxon>Chytridiomycetes incertae sedis</taxon>
        <taxon>Blyttiomyces</taxon>
    </lineage>
</organism>
<evidence type="ECO:0000259" key="6">
    <source>
        <dbReference type="PROSITE" id="PS51038"/>
    </source>
</evidence>
<dbReference type="SMART" id="SM00439">
    <property type="entry name" value="BAH"/>
    <property type="match status" value="1"/>
</dbReference>
<evidence type="ECO:0000256" key="3">
    <source>
        <dbReference type="ARBA" id="ARBA00022833"/>
    </source>
</evidence>
<dbReference type="EMBL" id="KZ994036">
    <property type="protein sequence ID" value="RKO94033.1"/>
    <property type="molecule type" value="Genomic_DNA"/>
</dbReference>
<dbReference type="InterPro" id="IPR001025">
    <property type="entry name" value="BAH_dom"/>
</dbReference>
<reference evidence="8" key="1">
    <citation type="journal article" date="2018" name="Nat. Microbiol.">
        <title>Leveraging single-cell genomics to expand the fungal tree of life.</title>
        <authorList>
            <person name="Ahrendt S.R."/>
            <person name="Quandt C.A."/>
            <person name="Ciobanu D."/>
            <person name="Clum A."/>
            <person name="Salamov A."/>
            <person name="Andreopoulos B."/>
            <person name="Cheng J.F."/>
            <person name="Woyke T."/>
            <person name="Pelin A."/>
            <person name="Henrissat B."/>
            <person name="Reynolds N.K."/>
            <person name="Benny G.L."/>
            <person name="Smith M.E."/>
            <person name="James T.Y."/>
            <person name="Grigoriev I.V."/>
        </authorList>
    </citation>
    <scope>NUCLEOTIDE SEQUENCE [LARGE SCALE GENOMIC DNA]</scope>
</reference>
<protein>
    <recommendedName>
        <fullName evidence="9">BAH domain-containing protein</fullName>
    </recommendedName>
</protein>
<gene>
    <name evidence="7" type="ORF">BDK51DRAFT_13355</name>
</gene>
<feature type="domain" description="BAH" evidence="6">
    <location>
        <begin position="1"/>
        <end position="102"/>
    </location>
</feature>
<dbReference type="Gene3D" id="2.30.30.490">
    <property type="match status" value="1"/>
</dbReference>
<proteinExistence type="predicted"/>
<dbReference type="PANTHER" id="PTHR47672:SF1">
    <property type="entry name" value="E3 UBIQUITIN-PROTEIN LIGASE SNT2"/>
    <property type="match status" value="1"/>
</dbReference>
<keyword evidence="1" id="KW-0479">Metal-binding</keyword>
<dbReference type="PROSITE" id="PS50016">
    <property type="entry name" value="ZF_PHD_2"/>
    <property type="match status" value="1"/>
</dbReference>
<dbReference type="SUPFAM" id="SSF57903">
    <property type="entry name" value="FYVE/PHD zinc finger"/>
    <property type="match status" value="1"/>
</dbReference>
<dbReference type="GO" id="GO:0036205">
    <property type="term" value="P:histone catabolic process"/>
    <property type="evidence" value="ECO:0007669"/>
    <property type="project" value="TreeGrafter"/>
</dbReference>